<protein>
    <submittedName>
        <fullName evidence="2">Uncharacterized protein</fullName>
    </submittedName>
</protein>
<gene>
    <name evidence="2" type="ORF">B0T24DRAFT_266721</name>
</gene>
<proteinExistence type="predicted"/>
<reference evidence="2" key="2">
    <citation type="submission" date="2023-06" db="EMBL/GenBank/DDBJ databases">
        <authorList>
            <consortium name="Lawrence Berkeley National Laboratory"/>
            <person name="Haridas S."/>
            <person name="Hensen N."/>
            <person name="Bonometti L."/>
            <person name="Westerberg I."/>
            <person name="Brannstrom I.O."/>
            <person name="Guillou S."/>
            <person name="Cros-Aarteil S."/>
            <person name="Calhoun S."/>
            <person name="Kuo A."/>
            <person name="Mondo S."/>
            <person name="Pangilinan J."/>
            <person name="Riley R."/>
            <person name="Labutti K."/>
            <person name="Andreopoulos B."/>
            <person name="Lipzen A."/>
            <person name="Chen C."/>
            <person name="Yanf M."/>
            <person name="Daum C."/>
            <person name="Ng V."/>
            <person name="Clum A."/>
            <person name="Steindorff A."/>
            <person name="Ohm R."/>
            <person name="Martin F."/>
            <person name="Silar P."/>
            <person name="Natvig D."/>
            <person name="Lalanne C."/>
            <person name="Gautier V."/>
            <person name="Ament-Velasquez S.L."/>
            <person name="Kruys A."/>
            <person name="Hutchinson M.I."/>
            <person name="Powell A.J."/>
            <person name="Barry K."/>
            <person name="Miller A.N."/>
            <person name="Grigoriev I.V."/>
            <person name="Debuchy R."/>
            <person name="Gladieux P."/>
            <person name="Thoren M.H."/>
            <person name="Johannesson H."/>
        </authorList>
    </citation>
    <scope>NUCLEOTIDE SEQUENCE</scope>
    <source>
        <strain evidence="2">CBS 958.72</strain>
    </source>
</reference>
<keyword evidence="1" id="KW-0812">Transmembrane</keyword>
<keyword evidence="1" id="KW-1133">Transmembrane helix</keyword>
<name>A0AAE0KCL6_9PEZI</name>
<dbReference type="Proteomes" id="UP001287356">
    <property type="component" value="Unassembled WGS sequence"/>
</dbReference>
<evidence type="ECO:0000313" key="2">
    <source>
        <dbReference type="EMBL" id="KAK3373535.1"/>
    </source>
</evidence>
<feature type="transmembrane region" description="Helical" evidence="1">
    <location>
        <begin position="143"/>
        <end position="168"/>
    </location>
</feature>
<keyword evidence="1" id="KW-0472">Membrane</keyword>
<evidence type="ECO:0000256" key="1">
    <source>
        <dbReference type="SAM" id="Phobius"/>
    </source>
</evidence>
<organism evidence="2 3">
    <name type="scientific">Lasiosphaeria ovina</name>
    <dbReference type="NCBI Taxonomy" id="92902"/>
    <lineage>
        <taxon>Eukaryota</taxon>
        <taxon>Fungi</taxon>
        <taxon>Dikarya</taxon>
        <taxon>Ascomycota</taxon>
        <taxon>Pezizomycotina</taxon>
        <taxon>Sordariomycetes</taxon>
        <taxon>Sordariomycetidae</taxon>
        <taxon>Sordariales</taxon>
        <taxon>Lasiosphaeriaceae</taxon>
        <taxon>Lasiosphaeria</taxon>
    </lineage>
</organism>
<keyword evidence="3" id="KW-1185">Reference proteome</keyword>
<accession>A0AAE0KCL6</accession>
<dbReference type="AlphaFoldDB" id="A0AAE0KCL6"/>
<dbReference type="EMBL" id="JAULSN010000004">
    <property type="protein sequence ID" value="KAK3373535.1"/>
    <property type="molecule type" value="Genomic_DNA"/>
</dbReference>
<reference evidence="2" key="1">
    <citation type="journal article" date="2023" name="Mol. Phylogenet. Evol.">
        <title>Genome-scale phylogeny and comparative genomics of the fungal order Sordariales.</title>
        <authorList>
            <person name="Hensen N."/>
            <person name="Bonometti L."/>
            <person name="Westerberg I."/>
            <person name="Brannstrom I.O."/>
            <person name="Guillou S."/>
            <person name="Cros-Aarteil S."/>
            <person name="Calhoun S."/>
            <person name="Haridas S."/>
            <person name="Kuo A."/>
            <person name="Mondo S."/>
            <person name="Pangilinan J."/>
            <person name="Riley R."/>
            <person name="LaButti K."/>
            <person name="Andreopoulos B."/>
            <person name="Lipzen A."/>
            <person name="Chen C."/>
            <person name="Yan M."/>
            <person name="Daum C."/>
            <person name="Ng V."/>
            <person name="Clum A."/>
            <person name="Steindorff A."/>
            <person name="Ohm R.A."/>
            <person name="Martin F."/>
            <person name="Silar P."/>
            <person name="Natvig D.O."/>
            <person name="Lalanne C."/>
            <person name="Gautier V."/>
            <person name="Ament-Velasquez S.L."/>
            <person name="Kruys A."/>
            <person name="Hutchinson M.I."/>
            <person name="Powell A.J."/>
            <person name="Barry K."/>
            <person name="Miller A.N."/>
            <person name="Grigoriev I.V."/>
            <person name="Debuchy R."/>
            <person name="Gladieux P."/>
            <person name="Hiltunen Thoren M."/>
            <person name="Johannesson H."/>
        </authorList>
    </citation>
    <scope>NUCLEOTIDE SEQUENCE</scope>
    <source>
        <strain evidence="2">CBS 958.72</strain>
    </source>
</reference>
<sequence>MAREVFFFFFFPSFILGTPLYFPFLLSAFLSPFFSSFLTPQVHYLAILPPSFSAWLGVGCPDFRIAGEWIGRRGYEGRKKTTRRRERAKKRTLGETSGIGIGLSMEYGIWDMEQGGSSRGGARYEAGGQMKLSSAVHLAGRFFFFWSLLLCLLVPCGGRVFVIFFFSLSVWHTRDGRRDTGSLSTHGPGLGQ</sequence>
<evidence type="ECO:0000313" key="3">
    <source>
        <dbReference type="Proteomes" id="UP001287356"/>
    </source>
</evidence>
<comment type="caution">
    <text evidence="2">The sequence shown here is derived from an EMBL/GenBank/DDBJ whole genome shotgun (WGS) entry which is preliminary data.</text>
</comment>